<accession>A0A2P2NE18</accession>
<dbReference type="EMBL" id="GGEC01060231">
    <property type="protein sequence ID" value="MBX40715.1"/>
    <property type="molecule type" value="Transcribed_RNA"/>
</dbReference>
<sequence length="19" mass="1796">MAPSISVLPPRSSGGPSVG</sequence>
<proteinExistence type="predicted"/>
<protein>
    <submittedName>
        <fullName evidence="1">60S ribosomal protein L13a-4</fullName>
    </submittedName>
</protein>
<dbReference type="AlphaFoldDB" id="A0A2P2NE18"/>
<evidence type="ECO:0000313" key="1">
    <source>
        <dbReference type="EMBL" id="MBX40715.1"/>
    </source>
</evidence>
<name>A0A2P2NE18_RHIMU</name>
<reference evidence="1" key="1">
    <citation type="submission" date="2018-02" db="EMBL/GenBank/DDBJ databases">
        <title>Rhizophora mucronata_Transcriptome.</title>
        <authorList>
            <person name="Meera S.P."/>
            <person name="Sreeshan A."/>
            <person name="Augustine A."/>
        </authorList>
    </citation>
    <scope>NUCLEOTIDE SEQUENCE</scope>
    <source>
        <tissue evidence="1">Leaf</tissue>
    </source>
</reference>
<dbReference type="GO" id="GO:0005840">
    <property type="term" value="C:ribosome"/>
    <property type="evidence" value="ECO:0007669"/>
    <property type="project" value="UniProtKB-KW"/>
</dbReference>
<keyword evidence="1" id="KW-0687">Ribonucleoprotein</keyword>
<organism evidence="1">
    <name type="scientific">Rhizophora mucronata</name>
    <name type="common">Asiatic mangrove</name>
    <dbReference type="NCBI Taxonomy" id="61149"/>
    <lineage>
        <taxon>Eukaryota</taxon>
        <taxon>Viridiplantae</taxon>
        <taxon>Streptophyta</taxon>
        <taxon>Embryophyta</taxon>
        <taxon>Tracheophyta</taxon>
        <taxon>Spermatophyta</taxon>
        <taxon>Magnoliopsida</taxon>
        <taxon>eudicotyledons</taxon>
        <taxon>Gunneridae</taxon>
        <taxon>Pentapetalae</taxon>
        <taxon>rosids</taxon>
        <taxon>fabids</taxon>
        <taxon>Malpighiales</taxon>
        <taxon>Rhizophoraceae</taxon>
        <taxon>Rhizophora</taxon>
    </lineage>
</organism>
<keyword evidence="1" id="KW-0689">Ribosomal protein</keyword>